<comment type="caution">
    <text evidence="1">The sequence shown here is derived from an EMBL/GenBank/DDBJ whole genome shotgun (WGS) entry which is preliminary data.</text>
</comment>
<organism evidence="1 2">
    <name type="scientific">Caerostris extrusa</name>
    <name type="common">Bark spider</name>
    <name type="synonym">Caerostris bankana</name>
    <dbReference type="NCBI Taxonomy" id="172846"/>
    <lineage>
        <taxon>Eukaryota</taxon>
        <taxon>Metazoa</taxon>
        <taxon>Ecdysozoa</taxon>
        <taxon>Arthropoda</taxon>
        <taxon>Chelicerata</taxon>
        <taxon>Arachnida</taxon>
        <taxon>Araneae</taxon>
        <taxon>Araneomorphae</taxon>
        <taxon>Entelegynae</taxon>
        <taxon>Araneoidea</taxon>
        <taxon>Araneidae</taxon>
        <taxon>Caerostris</taxon>
    </lineage>
</organism>
<evidence type="ECO:0000313" key="1">
    <source>
        <dbReference type="EMBL" id="GIX88099.1"/>
    </source>
</evidence>
<dbReference type="EMBL" id="BPLR01003736">
    <property type="protein sequence ID" value="GIX88099.1"/>
    <property type="molecule type" value="Genomic_DNA"/>
</dbReference>
<keyword evidence="2" id="KW-1185">Reference proteome</keyword>
<protein>
    <submittedName>
        <fullName evidence="1">Paired box protein Pax-2-B</fullName>
    </submittedName>
</protein>
<name>A0AAV4NUJ3_CAEEX</name>
<accession>A0AAV4NUJ3</accession>
<sequence length="155" mass="16451">MQEVNKQQLIINPGNVLDNPYVTVGSVGEVCGGSPSPAKAELNEGTSALTVLQPVHSPLSPNATYTPLPSFSQYPSVTSMTVSGTGVAAVPGTEYSYSSPYTQYSTSPYGTYGYTNSNIVDQYYYSNRPITTNHSVLTTAPSLSRMPTRTGANPK</sequence>
<dbReference type="Proteomes" id="UP001054945">
    <property type="component" value="Unassembled WGS sequence"/>
</dbReference>
<proteinExistence type="predicted"/>
<dbReference type="AlphaFoldDB" id="A0AAV4NUJ3"/>
<reference evidence="1 2" key="1">
    <citation type="submission" date="2021-06" db="EMBL/GenBank/DDBJ databases">
        <title>Caerostris extrusa draft genome.</title>
        <authorList>
            <person name="Kono N."/>
            <person name="Arakawa K."/>
        </authorList>
    </citation>
    <scope>NUCLEOTIDE SEQUENCE [LARGE SCALE GENOMIC DNA]</scope>
</reference>
<gene>
    <name evidence="1" type="primary">X975_18391</name>
    <name evidence="1" type="ORF">CEXT_368061</name>
</gene>
<evidence type="ECO:0000313" key="2">
    <source>
        <dbReference type="Proteomes" id="UP001054945"/>
    </source>
</evidence>